<evidence type="ECO:0000259" key="1">
    <source>
        <dbReference type="Pfam" id="PF01738"/>
    </source>
</evidence>
<keyword evidence="2" id="KW-0378">Hydrolase</keyword>
<dbReference type="Gene3D" id="3.40.50.1820">
    <property type="entry name" value="alpha/beta hydrolase"/>
    <property type="match status" value="1"/>
</dbReference>
<feature type="domain" description="Dienelactone hydrolase" evidence="1">
    <location>
        <begin position="18"/>
        <end position="249"/>
    </location>
</feature>
<keyword evidence="3" id="KW-1185">Reference proteome</keyword>
<dbReference type="InterPro" id="IPR029058">
    <property type="entry name" value="AB_hydrolase_fold"/>
</dbReference>
<evidence type="ECO:0000313" key="2">
    <source>
        <dbReference type="EMBL" id="GGM07609.1"/>
    </source>
</evidence>
<comment type="caution">
    <text evidence="2">The sequence shown here is derived from an EMBL/GenBank/DDBJ whole genome shotgun (WGS) entry which is preliminary data.</text>
</comment>
<dbReference type="PANTHER" id="PTHR46623">
    <property type="entry name" value="CARBOXYMETHYLENEBUTENOLIDASE-RELATED"/>
    <property type="match status" value="1"/>
</dbReference>
<dbReference type="AlphaFoldDB" id="A0A917WJA8"/>
<dbReference type="SUPFAM" id="SSF53474">
    <property type="entry name" value="alpha/beta-Hydrolases"/>
    <property type="match status" value="1"/>
</dbReference>
<name>A0A917WJA8_9ACTN</name>
<evidence type="ECO:0000313" key="3">
    <source>
        <dbReference type="Proteomes" id="UP000655208"/>
    </source>
</evidence>
<organism evidence="2 3">
    <name type="scientific">Nakamurella endophytica</name>
    <dbReference type="NCBI Taxonomy" id="1748367"/>
    <lineage>
        <taxon>Bacteria</taxon>
        <taxon>Bacillati</taxon>
        <taxon>Actinomycetota</taxon>
        <taxon>Actinomycetes</taxon>
        <taxon>Nakamurellales</taxon>
        <taxon>Nakamurellaceae</taxon>
        <taxon>Nakamurella</taxon>
    </lineage>
</organism>
<dbReference type="InterPro" id="IPR002925">
    <property type="entry name" value="Dienelactn_hydro"/>
</dbReference>
<dbReference type="GO" id="GO:0016787">
    <property type="term" value="F:hydrolase activity"/>
    <property type="evidence" value="ECO:0007669"/>
    <property type="project" value="UniProtKB-KW"/>
</dbReference>
<dbReference type="Proteomes" id="UP000655208">
    <property type="component" value="Unassembled WGS sequence"/>
</dbReference>
<reference evidence="2" key="1">
    <citation type="journal article" date="2014" name="Int. J. Syst. Evol. Microbiol.">
        <title>Complete genome sequence of Corynebacterium casei LMG S-19264T (=DSM 44701T), isolated from a smear-ripened cheese.</title>
        <authorList>
            <consortium name="US DOE Joint Genome Institute (JGI-PGF)"/>
            <person name="Walter F."/>
            <person name="Albersmeier A."/>
            <person name="Kalinowski J."/>
            <person name="Ruckert C."/>
        </authorList>
    </citation>
    <scope>NUCLEOTIDE SEQUENCE</scope>
    <source>
        <strain evidence="2">CGMCC 4.7308</strain>
    </source>
</reference>
<dbReference type="Pfam" id="PF01738">
    <property type="entry name" value="DLH"/>
    <property type="match status" value="1"/>
</dbReference>
<dbReference type="InterPro" id="IPR051049">
    <property type="entry name" value="Dienelactone_hydrolase-like"/>
</dbReference>
<sequence>MQVRSAAVDIPTPDGTADAFFAAPAEGGPYPAVLLFMDAFGLRPRLEDMASRLAGHGYAVLVPNLFHRHGRAPLLDTGALLDPAVRERVFGTLRPMMAELTPDRAASDADAYLDALRRRPEVAPGPVGAVGYCMGGALAIRAAAHRPDDVAAVGSFHGARLATDAPESPHLLADRIRAELYVASADGDTGMPPEQQRRLDQALTAAGVTHTCVQYDGARHGWTMADTAAYDEAATERHWEALLELFGRTLQHHSG</sequence>
<dbReference type="RefSeq" id="WP_188942768.1">
    <property type="nucleotide sequence ID" value="NZ_BMNA01000005.1"/>
</dbReference>
<gene>
    <name evidence="2" type="ORF">GCM10011594_29410</name>
</gene>
<dbReference type="EMBL" id="BMNA01000005">
    <property type="protein sequence ID" value="GGM07609.1"/>
    <property type="molecule type" value="Genomic_DNA"/>
</dbReference>
<reference evidence="2" key="2">
    <citation type="submission" date="2020-09" db="EMBL/GenBank/DDBJ databases">
        <authorList>
            <person name="Sun Q."/>
            <person name="Zhou Y."/>
        </authorList>
    </citation>
    <scope>NUCLEOTIDE SEQUENCE</scope>
    <source>
        <strain evidence="2">CGMCC 4.7308</strain>
    </source>
</reference>
<dbReference type="PANTHER" id="PTHR46623:SF10">
    <property type="entry name" value="CARBOXYMETHYLENEBUTENOLIDASE HOMOLOG"/>
    <property type="match status" value="1"/>
</dbReference>
<proteinExistence type="predicted"/>
<protein>
    <submittedName>
        <fullName evidence="2">Hydrolase</fullName>
    </submittedName>
</protein>
<accession>A0A917WJA8</accession>